<dbReference type="PROSITE" id="PS51273">
    <property type="entry name" value="GATASE_TYPE_1"/>
    <property type="match status" value="1"/>
</dbReference>
<feature type="binding site" evidence="11">
    <location>
        <begin position="185"/>
        <end position="190"/>
    </location>
    <ligand>
        <name>UTP</name>
        <dbReference type="ChEBI" id="CHEBI:46398"/>
    </ligand>
</feature>
<dbReference type="Gene3D" id="3.40.50.880">
    <property type="match status" value="1"/>
</dbReference>
<evidence type="ECO:0000256" key="5">
    <source>
        <dbReference type="ARBA" id="ARBA00022741"/>
    </source>
</evidence>
<feature type="binding site" evidence="11">
    <location>
        <position position="70"/>
    </location>
    <ligand>
        <name>Mg(2+)</name>
        <dbReference type="ChEBI" id="CHEBI:18420"/>
    </ligand>
</feature>
<feature type="domain" description="Glutamine amidotransferase" evidence="12">
    <location>
        <begin position="299"/>
        <end position="525"/>
    </location>
</feature>
<dbReference type="GO" id="GO:0005829">
    <property type="term" value="C:cytosol"/>
    <property type="evidence" value="ECO:0007669"/>
    <property type="project" value="TreeGrafter"/>
</dbReference>
<evidence type="ECO:0000256" key="1">
    <source>
        <dbReference type="ARBA" id="ARBA00005171"/>
    </source>
</evidence>
<keyword evidence="7 11" id="KW-0460">Magnesium</keyword>
<comment type="catalytic activity">
    <reaction evidence="10 11">
        <text>UTP + L-glutamine + ATP + H2O = CTP + L-glutamate + ADP + phosphate + 2 H(+)</text>
        <dbReference type="Rhea" id="RHEA:26426"/>
        <dbReference type="ChEBI" id="CHEBI:15377"/>
        <dbReference type="ChEBI" id="CHEBI:15378"/>
        <dbReference type="ChEBI" id="CHEBI:29985"/>
        <dbReference type="ChEBI" id="CHEBI:30616"/>
        <dbReference type="ChEBI" id="CHEBI:37563"/>
        <dbReference type="ChEBI" id="CHEBI:43474"/>
        <dbReference type="ChEBI" id="CHEBI:46398"/>
        <dbReference type="ChEBI" id="CHEBI:58359"/>
        <dbReference type="ChEBI" id="CHEBI:456216"/>
        <dbReference type="EC" id="6.3.4.2"/>
    </reaction>
</comment>
<protein>
    <recommendedName>
        <fullName evidence="11">CTP synthase</fullName>
        <ecNumber evidence="11">6.3.4.2</ecNumber>
    </recommendedName>
    <alternativeName>
        <fullName evidence="11">Cytidine 5'-triphosphate synthase</fullName>
    </alternativeName>
    <alternativeName>
        <fullName evidence="11">Cytidine triphosphate synthetase</fullName>
        <shortName evidence="11">CTP synthetase</shortName>
        <shortName evidence="11">CTPS</shortName>
    </alternativeName>
    <alternativeName>
        <fullName evidence="11">UTP--ammonia ligase</fullName>
    </alternativeName>
</protein>
<gene>
    <name evidence="11 14" type="primary">pyrG</name>
    <name evidence="14" type="ordered locus">CSE_14350</name>
</gene>
<feature type="active site" evidence="11">
    <location>
        <position position="508"/>
    </location>
</feature>
<dbReference type="GO" id="GO:0042802">
    <property type="term" value="F:identical protein binding"/>
    <property type="evidence" value="ECO:0007669"/>
    <property type="project" value="TreeGrafter"/>
</dbReference>
<feature type="binding site" evidence="11">
    <location>
        <position position="70"/>
    </location>
    <ligand>
        <name>ATP</name>
        <dbReference type="ChEBI" id="CHEBI:30616"/>
    </ligand>
</feature>
<feature type="binding site" evidence="11">
    <location>
        <position position="404"/>
    </location>
    <ligand>
        <name>L-glutamine</name>
        <dbReference type="ChEBI" id="CHEBI:58359"/>
    </ligand>
</feature>
<dbReference type="InterPro" id="IPR017926">
    <property type="entry name" value="GATASE"/>
</dbReference>
<evidence type="ECO:0000259" key="12">
    <source>
        <dbReference type="Pfam" id="PF00117"/>
    </source>
</evidence>
<keyword evidence="3 11" id="KW-0436">Ligase</keyword>
<accession>A0A7U6JF95</accession>
<feature type="binding site" evidence="11">
    <location>
        <position position="53"/>
    </location>
    <ligand>
        <name>L-glutamine</name>
        <dbReference type="ChEBI" id="CHEBI:58359"/>
    </ligand>
</feature>
<evidence type="ECO:0000256" key="7">
    <source>
        <dbReference type="ARBA" id="ARBA00022842"/>
    </source>
</evidence>
<comment type="catalytic activity">
    <reaction evidence="11">
        <text>UTP + NH4(+) + ATP = CTP + ADP + phosphate + 2 H(+)</text>
        <dbReference type="Rhea" id="RHEA:16597"/>
        <dbReference type="ChEBI" id="CHEBI:15378"/>
        <dbReference type="ChEBI" id="CHEBI:28938"/>
        <dbReference type="ChEBI" id="CHEBI:30616"/>
        <dbReference type="ChEBI" id="CHEBI:37563"/>
        <dbReference type="ChEBI" id="CHEBI:43474"/>
        <dbReference type="ChEBI" id="CHEBI:46398"/>
        <dbReference type="ChEBI" id="CHEBI:456216"/>
    </reaction>
</comment>
<feature type="binding site" evidence="11">
    <location>
        <position position="221"/>
    </location>
    <ligand>
        <name>CTP</name>
        <dbReference type="ChEBI" id="CHEBI:37563"/>
        <note>allosteric inhibitor</note>
    </ligand>
</feature>
<dbReference type="InterPro" id="IPR004468">
    <property type="entry name" value="CTP_synthase"/>
</dbReference>
<keyword evidence="4 11" id="KW-0479">Metal-binding</keyword>
<dbReference type="CDD" id="cd01746">
    <property type="entry name" value="GATase1_CTP_Synthase"/>
    <property type="match status" value="1"/>
</dbReference>
<dbReference type="EMBL" id="AP012051">
    <property type="protein sequence ID" value="BAL81561.1"/>
    <property type="molecule type" value="Genomic_DNA"/>
</dbReference>
<evidence type="ECO:0000256" key="2">
    <source>
        <dbReference type="ARBA" id="ARBA00007533"/>
    </source>
</evidence>
<feature type="binding site" evidence="11">
    <location>
        <begin position="185"/>
        <end position="190"/>
    </location>
    <ligand>
        <name>CTP</name>
        <dbReference type="ChEBI" id="CHEBI:37563"/>
        <note>allosteric inhibitor</note>
    </ligand>
</feature>
<dbReference type="FunFam" id="3.40.50.300:FF:000009">
    <property type="entry name" value="CTP synthase"/>
    <property type="match status" value="1"/>
</dbReference>
<evidence type="ECO:0000313" key="14">
    <source>
        <dbReference type="EMBL" id="BAL81561.1"/>
    </source>
</evidence>
<dbReference type="CDD" id="cd03113">
    <property type="entry name" value="CTPS_N"/>
    <property type="match status" value="1"/>
</dbReference>
<evidence type="ECO:0000259" key="13">
    <source>
        <dbReference type="Pfam" id="PF06418"/>
    </source>
</evidence>
<dbReference type="Proteomes" id="UP000004793">
    <property type="component" value="Chromosome"/>
</dbReference>
<comment type="subunit">
    <text evidence="11">Homotetramer.</text>
</comment>
<dbReference type="InterPro" id="IPR033828">
    <property type="entry name" value="GATase1_CTP_Synthase"/>
</dbReference>
<dbReference type="NCBIfam" id="TIGR00337">
    <property type="entry name" value="PyrG"/>
    <property type="match status" value="1"/>
</dbReference>
<sequence>MKVVFITGGVISSLGKGLVASSLGMLLESRGYSVNIVKIDPYLQIDAGTMSPYEHGEVFVTDDGGETDLDVGNYERFLNKNLTKDNSITTGKIYYSVLTKERVGYYLGKTVQVIPHITNEIKDNLKKLGEQYDILIVEIGGTVGDIESQPFLEAARQMKIDLGKENVSYIHVSLLPYLRTTQEVKTKPTQHSVKELRSIGIQPDLLVVRSEVPIQRSIKEKLSLFTDVKVENVLEAVDTDNIYKIPILLESQEFSKRVLEVLGLQERKLNIDKYLDFLERMEHPKRTVRIGIIGKYVELKDAYKSLIEALKHGATENRAKLEIIWINSETLENENYKNVLKEANVDGILVPGGFGIRGIEGMINAIHFARVNKVPFLGICLGMQLMTIEFARNVCGLKKANSTEFDPKTPYPVIDIMESQKDIKALGGTMRLGAQKAILKEGSLAHKIYGITEILERHRHRYEVNNEFLPILTSHGFVVSGTSPNGKLVEFGEIIDHPFFIGTQAHPEFKSRPLNPHPLFVKFIEASITSHSTS</sequence>
<dbReference type="Gene3D" id="3.40.50.300">
    <property type="entry name" value="P-loop containing nucleotide triphosphate hydrolases"/>
    <property type="match status" value="1"/>
</dbReference>
<comment type="pathway">
    <text evidence="1 11">Pyrimidine metabolism; CTP biosynthesis via de novo pathway; CTP from UDP: step 2/2.</text>
</comment>
<feature type="active site" description="Nucleophile; for glutamine hydrolysis" evidence="11">
    <location>
        <position position="380"/>
    </location>
</feature>
<dbReference type="InterPro" id="IPR027417">
    <property type="entry name" value="P-loop_NTPase"/>
</dbReference>
<name>A0A7U6JF95_CALEA</name>
<comment type="caution">
    <text evidence="11">Lacks conserved residue(s) required for the propagation of feature annotation.</text>
</comment>
<comment type="similarity">
    <text evidence="2 11">Belongs to the CTP synthase family.</text>
</comment>
<organism evidence="14 15">
    <name type="scientific">Caldisericum exile (strain DSM 21853 / NBRC 104410 / AZM16c01)</name>
    <dbReference type="NCBI Taxonomy" id="511051"/>
    <lineage>
        <taxon>Bacteria</taxon>
        <taxon>Pseudomonadati</taxon>
        <taxon>Caldisericota/Cryosericota group</taxon>
        <taxon>Caldisericota</taxon>
        <taxon>Caldisericia</taxon>
        <taxon>Caldisericales</taxon>
        <taxon>Caldisericaceae</taxon>
        <taxon>Caldisericum</taxon>
    </lineage>
</organism>
<dbReference type="OrthoDB" id="9801107at2"/>
<comment type="function">
    <text evidence="11">Catalyzes the ATP-dependent amination of UTP to CTP with either L-glutamine or ammonia as the source of nitrogen. Regulates intracellular CTP levels through interactions with the four ribonucleotide triphosphates.</text>
</comment>
<feature type="domain" description="CTP synthase N-terminal" evidence="13">
    <location>
        <begin position="2"/>
        <end position="264"/>
    </location>
</feature>
<dbReference type="EC" id="6.3.4.2" evidence="11"/>
<evidence type="ECO:0000313" key="15">
    <source>
        <dbReference type="Proteomes" id="UP000004793"/>
    </source>
</evidence>
<keyword evidence="5 11" id="KW-0547">Nucleotide-binding</keyword>
<dbReference type="FunFam" id="3.40.50.880:FF:000002">
    <property type="entry name" value="CTP synthase"/>
    <property type="match status" value="1"/>
</dbReference>
<dbReference type="PANTHER" id="PTHR11550:SF0">
    <property type="entry name" value="CTP SYNTHASE-RELATED"/>
    <property type="match status" value="1"/>
</dbReference>
<feature type="active site" evidence="11">
    <location>
        <position position="506"/>
    </location>
</feature>
<dbReference type="Pfam" id="PF00117">
    <property type="entry name" value="GATase"/>
    <property type="match status" value="1"/>
</dbReference>
<evidence type="ECO:0000256" key="4">
    <source>
        <dbReference type="ARBA" id="ARBA00022723"/>
    </source>
</evidence>
<dbReference type="GO" id="GO:0003883">
    <property type="term" value="F:CTP synthase activity"/>
    <property type="evidence" value="ECO:0007669"/>
    <property type="project" value="UniProtKB-UniRule"/>
</dbReference>
<comment type="miscellaneous">
    <text evidence="11">CTPSs have evolved a hybrid strategy for distinguishing between UTP and CTP. The overlapping regions of the product feedback inhibitory and substrate sites recognize a common feature in both compounds, the triphosphate moiety. To differentiate isosteric substrate and product pyrimidine rings, an additional pocket far from the expected kinase/ligase catalytic site, specifically recognizes the cytosine and ribose portions of the product inhibitor.</text>
</comment>
<feature type="binding site" evidence="11">
    <location>
        <position position="12"/>
    </location>
    <ligand>
        <name>UTP</name>
        <dbReference type="ChEBI" id="CHEBI:46398"/>
    </ligand>
</feature>
<dbReference type="GO" id="GO:0044210">
    <property type="term" value="P:'de novo' CTP biosynthetic process"/>
    <property type="evidence" value="ECO:0007669"/>
    <property type="project" value="UniProtKB-UniRule"/>
</dbReference>
<dbReference type="HAMAP" id="MF_01227">
    <property type="entry name" value="PyrG"/>
    <property type="match status" value="1"/>
</dbReference>
<dbReference type="InterPro" id="IPR029062">
    <property type="entry name" value="Class_I_gatase-like"/>
</dbReference>
<feature type="binding site" evidence="11">
    <location>
        <position position="461"/>
    </location>
    <ligand>
        <name>L-glutamine</name>
        <dbReference type="ChEBI" id="CHEBI:58359"/>
    </ligand>
</feature>
<dbReference type="GO" id="GO:0019856">
    <property type="term" value="P:pyrimidine nucleobase biosynthetic process"/>
    <property type="evidence" value="ECO:0007669"/>
    <property type="project" value="TreeGrafter"/>
</dbReference>
<feature type="binding site" evidence="11">
    <location>
        <position position="12"/>
    </location>
    <ligand>
        <name>CTP</name>
        <dbReference type="ChEBI" id="CHEBI:37563"/>
        <note>allosteric inhibitor</note>
    </ligand>
</feature>
<feature type="binding site" evidence="11">
    <location>
        <begin position="381"/>
        <end position="384"/>
    </location>
    <ligand>
        <name>L-glutamine</name>
        <dbReference type="ChEBI" id="CHEBI:58359"/>
    </ligand>
</feature>
<evidence type="ECO:0000256" key="9">
    <source>
        <dbReference type="ARBA" id="ARBA00022975"/>
    </source>
</evidence>
<feature type="binding site" evidence="11">
    <location>
        <begin position="13"/>
        <end position="18"/>
    </location>
    <ligand>
        <name>ATP</name>
        <dbReference type="ChEBI" id="CHEBI:30616"/>
    </ligand>
</feature>
<dbReference type="AlphaFoldDB" id="A0A7U6JF95"/>
<comment type="activity regulation">
    <text evidence="11">Allosterically activated by GTP, when glutamine is the substrate; GTP has no effect on the reaction when ammonia is the substrate. The allosteric effector GTP functions by stabilizing the protein conformation that binds the tetrahedral intermediate(s) formed during glutamine hydrolysis. Inhibited by the product CTP, via allosteric rather than competitive inhibition.</text>
</comment>
<feature type="region of interest" description="Amidoligase domain" evidence="11">
    <location>
        <begin position="1"/>
        <end position="264"/>
    </location>
</feature>
<evidence type="ECO:0000256" key="10">
    <source>
        <dbReference type="ARBA" id="ARBA00047781"/>
    </source>
</evidence>
<dbReference type="GO" id="GO:0097268">
    <property type="term" value="C:cytoophidium"/>
    <property type="evidence" value="ECO:0007669"/>
    <property type="project" value="UniProtKB-ARBA"/>
</dbReference>
<keyword evidence="6 11" id="KW-0067">ATP-binding</keyword>
<evidence type="ECO:0000256" key="6">
    <source>
        <dbReference type="ARBA" id="ARBA00022840"/>
    </source>
</evidence>
<proteinExistence type="inferred from homology"/>
<dbReference type="GO" id="GO:0046872">
    <property type="term" value="F:metal ion binding"/>
    <property type="evidence" value="ECO:0007669"/>
    <property type="project" value="UniProtKB-KW"/>
</dbReference>
<feature type="binding site" evidence="11">
    <location>
        <position position="353"/>
    </location>
    <ligand>
        <name>L-glutamine</name>
        <dbReference type="ChEBI" id="CHEBI:58359"/>
    </ligand>
</feature>
<feature type="binding site" evidence="11">
    <location>
        <position position="138"/>
    </location>
    <ligand>
        <name>Mg(2+)</name>
        <dbReference type="ChEBI" id="CHEBI:18420"/>
    </ligand>
</feature>
<dbReference type="SUPFAM" id="SSF52317">
    <property type="entry name" value="Class I glutamine amidotransferase-like"/>
    <property type="match status" value="1"/>
</dbReference>
<keyword evidence="9 11" id="KW-0665">Pyrimidine biosynthesis</keyword>
<comment type="catalytic activity">
    <reaction evidence="11">
        <text>L-glutamine + H2O = L-glutamate + NH4(+)</text>
        <dbReference type="Rhea" id="RHEA:15889"/>
        <dbReference type="ChEBI" id="CHEBI:15377"/>
        <dbReference type="ChEBI" id="CHEBI:28938"/>
        <dbReference type="ChEBI" id="CHEBI:29985"/>
        <dbReference type="ChEBI" id="CHEBI:58359"/>
    </reaction>
</comment>
<dbReference type="NCBIfam" id="NF003792">
    <property type="entry name" value="PRK05380.1"/>
    <property type="match status" value="1"/>
</dbReference>
<dbReference type="SUPFAM" id="SSF52540">
    <property type="entry name" value="P-loop containing nucleoside triphosphate hydrolases"/>
    <property type="match status" value="1"/>
</dbReference>
<feature type="binding site" evidence="11">
    <location>
        <position position="221"/>
    </location>
    <ligand>
        <name>UTP</name>
        <dbReference type="ChEBI" id="CHEBI:46398"/>
    </ligand>
</feature>
<keyword evidence="8 11" id="KW-0315">Glutamine amidotransferase</keyword>
<evidence type="ECO:0000256" key="8">
    <source>
        <dbReference type="ARBA" id="ARBA00022962"/>
    </source>
</evidence>
<evidence type="ECO:0000256" key="11">
    <source>
        <dbReference type="HAMAP-Rule" id="MF_01227"/>
    </source>
</evidence>
<dbReference type="RefSeq" id="WP_014453956.1">
    <property type="nucleotide sequence ID" value="NC_017096.1"/>
</dbReference>
<dbReference type="PANTHER" id="PTHR11550">
    <property type="entry name" value="CTP SYNTHASE"/>
    <property type="match status" value="1"/>
</dbReference>
<dbReference type="UniPathway" id="UPA00159">
    <property type="reaction ID" value="UER00277"/>
</dbReference>
<dbReference type="GO" id="GO:0005524">
    <property type="term" value="F:ATP binding"/>
    <property type="evidence" value="ECO:0007669"/>
    <property type="project" value="UniProtKB-KW"/>
</dbReference>
<evidence type="ECO:0000256" key="3">
    <source>
        <dbReference type="ARBA" id="ARBA00022598"/>
    </source>
</evidence>
<dbReference type="InterPro" id="IPR017456">
    <property type="entry name" value="CTP_synthase_N"/>
</dbReference>
<reference evidence="14 15" key="1">
    <citation type="submission" date="2011-01" db="EMBL/GenBank/DDBJ databases">
        <title>Whole genome sequence of Caldisericum exile AZM16c01.</title>
        <authorList>
            <person name="Narita-Yamada S."/>
            <person name="Kawakoshi A."/>
            <person name="Nakamura S."/>
            <person name="Sasagawa M."/>
            <person name="Fukada J."/>
            <person name="Sekine M."/>
            <person name="Kato Y."/>
            <person name="Fukai R."/>
            <person name="Sasaki K."/>
            <person name="Hanamaki A."/>
            <person name="Narita H."/>
            <person name="Konno Y."/>
            <person name="Mori K."/>
            <person name="Yamazaki S."/>
            <person name="Suzuki K."/>
            <person name="Fujita N."/>
        </authorList>
    </citation>
    <scope>NUCLEOTIDE SEQUENCE [LARGE SCALE GENOMIC DNA]</scope>
    <source>
        <strain evidence="15">DSM 21853 / NBRC 104410 / AZM16c01</strain>
    </source>
</reference>
<keyword evidence="15" id="KW-1185">Reference proteome</keyword>
<dbReference type="Pfam" id="PF06418">
    <property type="entry name" value="CTP_synth_N"/>
    <property type="match status" value="1"/>
</dbReference>
<feature type="binding site" evidence="11">
    <location>
        <begin position="145"/>
        <end position="147"/>
    </location>
    <ligand>
        <name>CTP</name>
        <dbReference type="ChEBI" id="CHEBI:37563"/>
        <note>allosteric inhibitor</note>
    </ligand>
</feature>
<dbReference type="KEGG" id="cex:CSE_14350"/>